<accession>A0A1S3IMF7</accession>
<keyword evidence="1" id="KW-1185">Reference proteome</keyword>
<dbReference type="KEGG" id="lak:106165424"/>
<dbReference type="InParanoid" id="A0A1S3IMF7"/>
<dbReference type="Proteomes" id="UP000085678">
    <property type="component" value="Unplaced"/>
</dbReference>
<evidence type="ECO:0000313" key="1">
    <source>
        <dbReference type="Proteomes" id="UP000085678"/>
    </source>
</evidence>
<sequence length="108" mass="11554">MLDYYPGGVDVINNAYTATWTIQGVLVCVKPAGQDRPVTKGSVRTNVYVAHNGQTAVVNVHPDGQGLIAIPQVPCVRRTAVHMEPWTCQAARVAVSLVGQERSALNVS</sequence>
<name>A0A1S3IMF7_LINAN</name>
<reference evidence="2" key="1">
    <citation type="submission" date="2025-08" db="UniProtKB">
        <authorList>
            <consortium name="RefSeq"/>
        </authorList>
    </citation>
    <scope>IDENTIFICATION</scope>
    <source>
        <tissue evidence="2">Gonads</tissue>
    </source>
</reference>
<dbReference type="AlphaFoldDB" id="A0A1S3IMF7"/>
<gene>
    <name evidence="2" type="primary">LOC106165424</name>
</gene>
<evidence type="ECO:0000313" key="2">
    <source>
        <dbReference type="RefSeq" id="XP_013399081.1"/>
    </source>
</evidence>
<dbReference type="GeneID" id="106165424"/>
<protein>
    <submittedName>
        <fullName evidence="2">Uncharacterized protein LOC106165424</fullName>
    </submittedName>
</protein>
<dbReference type="RefSeq" id="XP_013399081.1">
    <property type="nucleotide sequence ID" value="XM_013543627.1"/>
</dbReference>
<proteinExistence type="predicted"/>
<organism evidence="1 2">
    <name type="scientific">Lingula anatina</name>
    <name type="common">Brachiopod</name>
    <name type="synonym">Lingula unguis</name>
    <dbReference type="NCBI Taxonomy" id="7574"/>
    <lineage>
        <taxon>Eukaryota</taxon>
        <taxon>Metazoa</taxon>
        <taxon>Spiralia</taxon>
        <taxon>Lophotrochozoa</taxon>
        <taxon>Brachiopoda</taxon>
        <taxon>Linguliformea</taxon>
        <taxon>Lingulata</taxon>
        <taxon>Lingulida</taxon>
        <taxon>Linguloidea</taxon>
        <taxon>Lingulidae</taxon>
        <taxon>Lingula</taxon>
    </lineage>
</organism>